<dbReference type="PATRIC" id="fig|1481663.10.peg.691"/>
<evidence type="ECO:0000313" key="5">
    <source>
        <dbReference type="Proteomes" id="UP000027331"/>
    </source>
</evidence>
<evidence type="ECO:0000313" key="2">
    <source>
        <dbReference type="EMBL" id="KQA24009.1"/>
    </source>
</evidence>
<accession>A0A067BFI8</accession>
<reference evidence="8" key="3">
    <citation type="submission" date="2017-07" db="EMBL/GenBank/DDBJ databases">
        <authorList>
            <person name="Boucher Y."/>
            <person name="Orata F.D."/>
        </authorList>
    </citation>
    <scope>NUCLEOTIDE SEQUENCE [LARGE SCALE GENOMIC DNA]</scope>
    <source>
        <strain evidence="8">OYP9E10</strain>
    </source>
</reference>
<name>A0A067BFI8_VIBMT</name>
<dbReference type="Proteomes" id="UP000050491">
    <property type="component" value="Unassembled WGS sequence"/>
</dbReference>
<dbReference type="Proteomes" id="UP000216173">
    <property type="component" value="Unassembled WGS sequence"/>
</dbReference>
<evidence type="ECO:0000313" key="4">
    <source>
        <dbReference type="EMBL" id="PAR21233.1"/>
    </source>
</evidence>
<dbReference type="Proteomes" id="UP000053724">
    <property type="component" value="Unassembled WGS sequence"/>
</dbReference>
<dbReference type="EMBL" id="LCUF01000005">
    <property type="protein sequence ID" value="KQA24009.1"/>
    <property type="molecule type" value="Genomic_DNA"/>
</dbReference>
<dbReference type="OrthoDB" id="5296227at2"/>
<reference evidence="4" key="4">
    <citation type="submission" date="2017-07" db="EMBL/GenBank/DDBJ databases">
        <authorList>
            <person name="Sun Z.S."/>
            <person name="Albrecht U."/>
            <person name="Echele G."/>
            <person name="Lee C.C."/>
        </authorList>
    </citation>
    <scope>NUCLEOTIDE SEQUENCE [LARGE SCALE GENOMIC DNA]</scope>
    <source>
        <strain evidence="4">OYP9E10</strain>
    </source>
</reference>
<proteinExistence type="predicted"/>
<sequence>MNTFLITFGFFLAVIAAMAVGYIFQRKVVKGSCGGLGAVGIEKVCNCPEPCDARKKREAKAAARAERLAAWEKDRIA</sequence>
<dbReference type="GeneID" id="88783113"/>
<dbReference type="PANTHER" id="PTHR40691">
    <property type="entry name" value="(NA+)-NQR MATURATION NQRM"/>
    <property type="match status" value="1"/>
</dbReference>
<dbReference type="Proteomes" id="UP000027331">
    <property type="component" value="Unassembled WGS sequence"/>
</dbReference>
<dbReference type="SMR" id="A0A067BFI8"/>
<dbReference type="Pfam" id="PF04400">
    <property type="entry name" value="NqrM"/>
    <property type="match status" value="1"/>
</dbReference>
<evidence type="ECO:0000313" key="1">
    <source>
        <dbReference type="EMBL" id="KDO13206.1"/>
    </source>
</evidence>
<dbReference type="EMBL" id="JJMN01000070">
    <property type="protein sequence ID" value="KDO13206.1"/>
    <property type="molecule type" value="Genomic_DNA"/>
</dbReference>
<dbReference type="EMBL" id="NMSH01000010">
    <property type="protein sequence ID" value="PAR21233.1"/>
    <property type="molecule type" value="Genomic_DNA"/>
</dbReference>
<dbReference type="AlphaFoldDB" id="A0A067BFI8"/>
<comment type="caution">
    <text evidence="2">The sequence shown here is derived from an EMBL/GenBank/DDBJ whole genome shotgun (WGS) entry which is preliminary data.</text>
</comment>
<evidence type="ECO:0000313" key="8">
    <source>
        <dbReference type="Proteomes" id="UP000216173"/>
    </source>
</evidence>
<reference evidence="6 7" key="2">
    <citation type="journal article" date="2015" name="Genome Biol. Evol.">
        <title>The Dynamics of Genetic Interactions between Vibrio metoecus and Vibrio cholerae, Two Close Relatives Co-Occurring in the Environment.</title>
        <authorList>
            <person name="Orata F.D."/>
            <person name="Kirchberger P.C."/>
            <person name="Meheust R."/>
            <person name="Barlow E.J."/>
            <person name="Tarr C.L."/>
            <person name="Boucher Y."/>
        </authorList>
    </citation>
    <scope>NUCLEOTIDE SEQUENCE [LARGE SCALE GENOMIC DNA]</scope>
    <source>
        <strain evidence="2 7">08-2459</strain>
        <strain evidence="3 6">YB5B04</strain>
    </source>
</reference>
<protein>
    <submittedName>
        <fullName evidence="4">(Na+)-NQR maturation NqrM</fullName>
    </submittedName>
    <submittedName>
        <fullName evidence="2">Exported or periplasmic protein in ApbE locus</fullName>
    </submittedName>
</protein>
<dbReference type="InterPro" id="IPR007495">
    <property type="entry name" value="NqrM"/>
</dbReference>
<organism evidence="2 7">
    <name type="scientific">Vibrio metoecus</name>
    <dbReference type="NCBI Taxonomy" id="1481663"/>
    <lineage>
        <taxon>Bacteria</taxon>
        <taxon>Pseudomonadati</taxon>
        <taxon>Pseudomonadota</taxon>
        <taxon>Gammaproteobacteria</taxon>
        <taxon>Vibrionales</taxon>
        <taxon>Vibrionaceae</taxon>
        <taxon>Vibrio</taxon>
    </lineage>
</organism>
<evidence type="ECO:0000313" key="3">
    <source>
        <dbReference type="EMBL" id="KQB00092.1"/>
    </source>
</evidence>
<dbReference type="RefSeq" id="WP_001091359.1">
    <property type="nucleotide sequence ID" value="NZ_ACZT01000022.1"/>
</dbReference>
<dbReference type="EMBL" id="LBGP01000018">
    <property type="protein sequence ID" value="KQB00092.1"/>
    <property type="molecule type" value="Genomic_DNA"/>
</dbReference>
<evidence type="ECO:0000313" key="7">
    <source>
        <dbReference type="Proteomes" id="UP000053724"/>
    </source>
</evidence>
<dbReference type="PANTHER" id="PTHR40691:SF1">
    <property type="entry name" value="EXPORTED PROTEIN"/>
    <property type="match status" value="1"/>
</dbReference>
<keyword evidence="5" id="KW-1185">Reference proteome</keyword>
<evidence type="ECO:0000313" key="6">
    <source>
        <dbReference type="Proteomes" id="UP000050491"/>
    </source>
</evidence>
<reference evidence="1 5" key="1">
    <citation type="submission" date="2014-04" db="EMBL/GenBank/DDBJ databases">
        <title>Vibrio metecus sp. nov., a close relative of Vibrio cholerae isolated from coastal brackish ponds and clinical specimens.</title>
        <authorList>
            <person name="Kirchberger P.C."/>
            <person name="Turnsek M."/>
            <person name="Hunt D.E."/>
            <person name="Haley B.J."/>
            <person name="Colwell R."/>
            <person name="Polz M.F."/>
            <person name="Tarr C.L."/>
            <person name="Boucher Y."/>
        </authorList>
    </citation>
    <scope>NUCLEOTIDE SEQUENCE [LARGE SCALE GENOMIC DNA]</scope>
    <source>
        <strain evidence="1">OP3H</strain>
        <strain evidence="5">PPCK-2014</strain>
    </source>
</reference>
<gene>
    <name evidence="2" type="ORF">AAY55_06140</name>
    <name evidence="4" type="ORF">CGU03_08575</name>
    <name evidence="1" type="ORF">DP83_12845</name>
    <name evidence="3" type="ORF">XV92_14715</name>
</gene>